<protein>
    <submittedName>
        <fullName evidence="1">Uncharacterized protein</fullName>
    </submittedName>
</protein>
<gene>
    <name evidence="1" type="ORF">GALL_472140</name>
</gene>
<name>A0A1J5PIZ8_9ZZZZ</name>
<comment type="caution">
    <text evidence="1">The sequence shown here is derived from an EMBL/GenBank/DDBJ whole genome shotgun (WGS) entry which is preliminary data.</text>
</comment>
<accession>A0A1J5PIZ8</accession>
<reference evidence="1" key="1">
    <citation type="submission" date="2016-10" db="EMBL/GenBank/DDBJ databases">
        <title>Sequence of Gallionella enrichment culture.</title>
        <authorList>
            <person name="Poehlein A."/>
            <person name="Muehling M."/>
            <person name="Daniel R."/>
        </authorList>
    </citation>
    <scope>NUCLEOTIDE SEQUENCE</scope>
</reference>
<dbReference type="AlphaFoldDB" id="A0A1J5PIZ8"/>
<organism evidence="1">
    <name type="scientific">mine drainage metagenome</name>
    <dbReference type="NCBI Taxonomy" id="410659"/>
    <lineage>
        <taxon>unclassified sequences</taxon>
        <taxon>metagenomes</taxon>
        <taxon>ecological metagenomes</taxon>
    </lineage>
</organism>
<evidence type="ECO:0000313" key="1">
    <source>
        <dbReference type="EMBL" id="OIQ71170.1"/>
    </source>
</evidence>
<sequence length="111" mass="11657">MLRVKSPVMIWWLLTAAPVRPVVINPKVRAPAVTTRSPPITASASPTATRIADISAGWLAILQWICTAPPFWASPAISIMPAPLPSTCAAIAMIAPTVTTPVPPTPVITTL</sequence>
<dbReference type="EMBL" id="MLJW01003852">
    <property type="protein sequence ID" value="OIQ71170.1"/>
    <property type="molecule type" value="Genomic_DNA"/>
</dbReference>
<proteinExistence type="predicted"/>